<feature type="active site" evidence="10">
    <location>
        <position position="200"/>
    </location>
</feature>
<dbReference type="PROSITE" id="PS51898">
    <property type="entry name" value="TYR_RECOMBINASE"/>
    <property type="match status" value="1"/>
</dbReference>
<protein>
    <recommendedName>
        <fullName evidence="10">Tyrosine recombinase XerC</fullName>
    </recommendedName>
</protein>
<dbReference type="InterPro" id="IPR010998">
    <property type="entry name" value="Integrase_recombinase_N"/>
</dbReference>
<evidence type="ECO:0000313" key="13">
    <source>
        <dbReference type="EMBL" id="HIT98351.1"/>
    </source>
</evidence>
<organism evidence="13 14">
    <name type="scientific">Candidatus Merdimorpha stercoravium</name>
    <dbReference type="NCBI Taxonomy" id="2840863"/>
    <lineage>
        <taxon>Bacteria</taxon>
        <taxon>Pseudomonadati</taxon>
        <taxon>Bacteroidota</taxon>
        <taxon>Flavobacteriia</taxon>
        <taxon>Flavobacteriales</taxon>
        <taxon>Candidatus Merdimorpha</taxon>
    </lineage>
</organism>
<comment type="subunit">
    <text evidence="10">Forms a cyclic heterotetrameric complex composed of two molecules of XerC and two molecules of XerD.</text>
</comment>
<evidence type="ECO:0000256" key="2">
    <source>
        <dbReference type="ARBA" id="ARBA00010450"/>
    </source>
</evidence>
<evidence type="ECO:0000256" key="1">
    <source>
        <dbReference type="ARBA" id="ARBA00004496"/>
    </source>
</evidence>
<dbReference type="Pfam" id="PF02899">
    <property type="entry name" value="Phage_int_SAM_1"/>
    <property type="match status" value="1"/>
</dbReference>
<reference evidence="13" key="1">
    <citation type="submission" date="2020-10" db="EMBL/GenBank/DDBJ databases">
        <authorList>
            <person name="Gilroy R."/>
        </authorList>
    </citation>
    <scope>NUCLEOTIDE SEQUENCE</scope>
    <source>
        <strain evidence="13">1383</strain>
    </source>
</reference>
<evidence type="ECO:0000256" key="7">
    <source>
        <dbReference type="ARBA" id="ARBA00023125"/>
    </source>
</evidence>
<dbReference type="InterPro" id="IPR011932">
    <property type="entry name" value="Recomb_XerD"/>
</dbReference>
<dbReference type="GO" id="GO:0005737">
    <property type="term" value="C:cytoplasm"/>
    <property type="evidence" value="ECO:0007669"/>
    <property type="project" value="UniProtKB-SubCell"/>
</dbReference>
<dbReference type="NCBIfam" id="TIGR02225">
    <property type="entry name" value="recomb_XerD"/>
    <property type="match status" value="1"/>
</dbReference>
<feature type="active site" description="O-(3'-phospho-DNA)-tyrosine intermediate" evidence="10">
    <location>
        <position position="307"/>
    </location>
</feature>
<evidence type="ECO:0000256" key="8">
    <source>
        <dbReference type="ARBA" id="ARBA00023172"/>
    </source>
</evidence>
<evidence type="ECO:0000313" key="14">
    <source>
        <dbReference type="Proteomes" id="UP000824161"/>
    </source>
</evidence>
<dbReference type="PANTHER" id="PTHR30349">
    <property type="entry name" value="PHAGE INTEGRASE-RELATED"/>
    <property type="match status" value="1"/>
</dbReference>
<dbReference type="Gene3D" id="1.10.443.10">
    <property type="entry name" value="Intergrase catalytic core"/>
    <property type="match status" value="1"/>
</dbReference>
<dbReference type="GO" id="GO:0006313">
    <property type="term" value="P:DNA transposition"/>
    <property type="evidence" value="ECO:0007669"/>
    <property type="project" value="UniProtKB-UniRule"/>
</dbReference>
<comment type="caution">
    <text evidence="13">The sequence shown here is derived from an EMBL/GenBank/DDBJ whole genome shotgun (WGS) entry which is preliminary data.</text>
</comment>
<dbReference type="InterPro" id="IPR023009">
    <property type="entry name" value="Tyrosine_recombinase_XerC/XerD"/>
</dbReference>
<comment type="similarity">
    <text evidence="2">Belongs to the 'phage' integrase family. XerD subfamily.</text>
</comment>
<evidence type="ECO:0000256" key="10">
    <source>
        <dbReference type="HAMAP-Rule" id="MF_01808"/>
    </source>
</evidence>
<dbReference type="InterPro" id="IPR013762">
    <property type="entry name" value="Integrase-like_cat_sf"/>
</dbReference>
<dbReference type="GO" id="GO:0007059">
    <property type="term" value="P:chromosome segregation"/>
    <property type="evidence" value="ECO:0007669"/>
    <property type="project" value="UniProtKB-UniRule"/>
</dbReference>
<dbReference type="NCBIfam" id="NF040815">
    <property type="entry name" value="recomb_XerA_Arch"/>
    <property type="match status" value="1"/>
</dbReference>
<dbReference type="Pfam" id="PF00589">
    <property type="entry name" value="Phage_integrase"/>
    <property type="match status" value="1"/>
</dbReference>
<dbReference type="SUPFAM" id="SSF56349">
    <property type="entry name" value="DNA breaking-rejoining enzymes"/>
    <property type="match status" value="1"/>
</dbReference>
<feature type="active site" evidence="10">
    <location>
        <position position="176"/>
    </location>
</feature>
<dbReference type="EMBL" id="DVLY01000146">
    <property type="protein sequence ID" value="HIT98351.1"/>
    <property type="molecule type" value="Genomic_DNA"/>
</dbReference>
<dbReference type="NCBIfam" id="NF001399">
    <property type="entry name" value="PRK00283.1"/>
    <property type="match status" value="1"/>
</dbReference>
<dbReference type="InterPro" id="IPR044068">
    <property type="entry name" value="CB"/>
</dbReference>
<keyword evidence="7 10" id="KW-0238">DNA-binding</keyword>
<accession>A0A9D1HA90</accession>
<feature type="active site" evidence="10">
    <location>
        <position position="272"/>
    </location>
</feature>
<feature type="active site" evidence="10">
    <location>
        <position position="275"/>
    </location>
</feature>
<evidence type="ECO:0000259" key="12">
    <source>
        <dbReference type="PROSITE" id="PS51900"/>
    </source>
</evidence>
<keyword evidence="5 10" id="KW-0159">Chromosome partition</keyword>
<reference evidence="13" key="2">
    <citation type="journal article" date="2021" name="PeerJ">
        <title>Extensive microbial diversity within the chicken gut microbiome revealed by metagenomics and culture.</title>
        <authorList>
            <person name="Gilroy R."/>
            <person name="Ravi A."/>
            <person name="Getino M."/>
            <person name="Pursley I."/>
            <person name="Horton D.L."/>
            <person name="Alikhan N.F."/>
            <person name="Baker D."/>
            <person name="Gharbi K."/>
            <person name="Hall N."/>
            <person name="Watson M."/>
            <person name="Adriaenssens E.M."/>
            <person name="Foster-Nyarko E."/>
            <person name="Jarju S."/>
            <person name="Secka A."/>
            <person name="Antonio M."/>
            <person name="Oren A."/>
            <person name="Chaudhuri R.R."/>
            <person name="La Ragione R."/>
            <person name="Hildebrand F."/>
            <person name="Pallen M.J."/>
        </authorList>
    </citation>
    <scope>NUCLEOTIDE SEQUENCE</scope>
    <source>
        <strain evidence="13">1383</strain>
    </source>
</reference>
<keyword evidence="9 10" id="KW-0131">Cell cycle</keyword>
<keyword evidence="6 10" id="KW-0229">DNA integration</keyword>
<keyword evidence="3 10" id="KW-0963">Cytoplasm</keyword>
<dbReference type="HAMAP" id="MF_01808">
    <property type="entry name" value="Recomb_XerC_XerD"/>
    <property type="match status" value="1"/>
</dbReference>
<evidence type="ECO:0000259" key="11">
    <source>
        <dbReference type="PROSITE" id="PS51898"/>
    </source>
</evidence>
<comment type="function">
    <text evidence="10">Site-specific tyrosine recombinase, which acts by catalyzing the cutting and rejoining of the recombining DNA molecules. The XerC-XerD complex is essential to convert dimers of the bacterial chromosome into monomers to permit their segregation at cell division. It also contributes to the segregational stability of plasmids.</text>
</comment>
<feature type="active site" evidence="10">
    <location>
        <position position="298"/>
    </location>
</feature>
<dbReference type="InterPro" id="IPR002104">
    <property type="entry name" value="Integrase_catalytic"/>
</dbReference>
<evidence type="ECO:0000256" key="4">
    <source>
        <dbReference type="ARBA" id="ARBA00022618"/>
    </source>
</evidence>
<evidence type="ECO:0000256" key="5">
    <source>
        <dbReference type="ARBA" id="ARBA00022829"/>
    </source>
</evidence>
<evidence type="ECO:0000256" key="6">
    <source>
        <dbReference type="ARBA" id="ARBA00022908"/>
    </source>
</evidence>
<dbReference type="GO" id="GO:0051301">
    <property type="term" value="P:cell division"/>
    <property type="evidence" value="ECO:0007669"/>
    <property type="project" value="UniProtKB-KW"/>
</dbReference>
<dbReference type="PROSITE" id="PS51900">
    <property type="entry name" value="CB"/>
    <property type="match status" value="1"/>
</dbReference>
<comment type="subcellular location">
    <subcellularLocation>
        <location evidence="1 10">Cytoplasm</location>
    </subcellularLocation>
</comment>
<dbReference type="CDD" id="cd00798">
    <property type="entry name" value="INT_XerDC_C"/>
    <property type="match status" value="1"/>
</dbReference>
<evidence type="ECO:0000256" key="9">
    <source>
        <dbReference type="ARBA" id="ARBA00023306"/>
    </source>
</evidence>
<dbReference type="GO" id="GO:0009037">
    <property type="term" value="F:tyrosine-based site-specific recombinase activity"/>
    <property type="evidence" value="ECO:0007669"/>
    <property type="project" value="UniProtKB-UniRule"/>
</dbReference>
<sequence>MTKCGYTCAKIAIYLLILAIPKTICTVNHWEESIRDFSHYLRIERGLSPRTAQSYALDLEKLRLYVQQHCPQNAPWELTFEHLEDFVRECARQGLSPRSLSRLVSAVRGFYRFLNVENYTEENPALLLETPRTGRRLPDVLTVEEVDRLIAAIRLDEPQGERNRTMLELMYACGLRVSELTELHLSDLFFAEGFIRVRGKGSKERFVPINTRAIRLVQSYIDTVRSHQEVSSRWADTVFLSRRGTGLTRAMVFTIIRRAAADAGIEKKVSPHTLRHSFATHLLEGGADLTDIQAMLGHASITTTEIYTHIELSRLAEVVQRYHPRAQISKK</sequence>
<gene>
    <name evidence="13" type="primary">xerD</name>
    <name evidence="10" type="synonym">xerC</name>
    <name evidence="13" type="ORF">IAC44_05875</name>
</gene>
<dbReference type="InterPro" id="IPR011010">
    <property type="entry name" value="DNA_brk_join_enz"/>
</dbReference>
<feature type="domain" description="Tyr recombinase" evidence="11">
    <location>
        <begin position="136"/>
        <end position="320"/>
    </location>
</feature>
<dbReference type="PANTHER" id="PTHR30349:SF81">
    <property type="entry name" value="TYROSINE RECOMBINASE XERC"/>
    <property type="match status" value="1"/>
</dbReference>
<dbReference type="GO" id="GO:0003677">
    <property type="term" value="F:DNA binding"/>
    <property type="evidence" value="ECO:0007669"/>
    <property type="project" value="UniProtKB-UniRule"/>
</dbReference>
<dbReference type="Proteomes" id="UP000824161">
    <property type="component" value="Unassembled WGS sequence"/>
</dbReference>
<dbReference type="Gene3D" id="1.10.150.130">
    <property type="match status" value="1"/>
</dbReference>
<feature type="domain" description="Core-binding (CB)" evidence="12">
    <location>
        <begin position="28"/>
        <end position="115"/>
    </location>
</feature>
<dbReference type="AlphaFoldDB" id="A0A9D1HA90"/>
<evidence type="ECO:0000256" key="3">
    <source>
        <dbReference type="ARBA" id="ARBA00022490"/>
    </source>
</evidence>
<comment type="similarity">
    <text evidence="10">Belongs to the 'phage' integrase family. XerC subfamily.</text>
</comment>
<keyword evidence="4 10" id="KW-0132">Cell division</keyword>
<proteinExistence type="inferred from homology"/>
<dbReference type="InterPro" id="IPR004107">
    <property type="entry name" value="Integrase_SAM-like_N"/>
</dbReference>
<keyword evidence="8 10" id="KW-0233">DNA recombination</keyword>
<name>A0A9D1HA90_9FLAO</name>
<dbReference type="InterPro" id="IPR050090">
    <property type="entry name" value="Tyrosine_recombinase_XerCD"/>
</dbReference>